<evidence type="ECO:0000313" key="6">
    <source>
        <dbReference type="Proteomes" id="UP000190286"/>
    </source>
</evidence>
<dbReference type="RefSeq" id="WP_078783659.1">
    <property type="nucleotide sequence ID" value="NZ_FUYF01000003.1"/>
</dbReference>
<evidence type="ECO:0000259" key="4">
    <source>
        <dbReference type="PROSITE" id="PS51379"/>
    </source>
</evidence>
<dbReference type="PANTHER" id="PTHR11615">
    <property type="entry name" value="NITRATE, FORMATE, IRON DEHYDROGENASE"/>
    <property type="match status" value="1"/>
</dbReference>
<dbReference type="Pfam" id="PF02906">
    <property type="entry name" value="Fe_hyd_lg_C"/>
    <property type="match status" value="1"/>
</dbReference>
<sequence length="507" mass="55253">MRGIYTPVTDIRRKVFTEVARMAYEVNELSDYEKLMRELPFKIIPGEEKSLRSSIFLERAIISERVRLAMGMSLRPLDESVPASEGLEHSVIADKYYEPPLINVIKFACNACPEKVIKVTAMCQGCLAHPCQEVCPKHAISFRNGKSHIDQSLCVKCGRCVNSCPYSAIVKTERPCAAACGMGAIHSDEHGRAEIDYDKCVSCGMCLVNCPFGAIVDKGQIFQLIQSIKRGDEVVAIVAPAFINQFPGMTPSKLKEAMRLLGFADVAEVAIGADLCTIDEAKDFMEEVPAKIPFMGTSCCPAWSVMAKKLFPQQAECISMAMTPMVLTARLIKKEKPNARICFIGPCAAKKLEASRRSVRSEVDFVLTFEELMGLFEAKAVNFADLPDNPEDSFNSASADARGFAASGGVAQAVVNAIKKMDPDREVKVMSAQGLADCKKMMMMAKAGKYNGYLLEGMACPGGCIAGAGTLADPAKSVAMLNKYKNEAAMKVATETPYQDSLDLLHY</sequence>
<feature type="domain" description="4Fe-4S ferredoxin-type" evidence="4">
    <location>
        <begin position="191"/>
        <end position="220"/>
    </location>
</feature>
<dbReference type="PROSITE" id="PS00198">
    <property type="entry name" value="4FE4S_FER_1"/>
    <property type="match status" value="1"/>
</dbReference>
<organism evidence="5 6">
    <name type="scientific">Gemmiger formicilis</name>
    <dbReference type="NCBI Taxonomy" id="745368"/>
    <lineage>
        <taxon>Bacteria</taxon>
        <taxon>Bacillati</taxon>
        <taxon>Bacillota</taxon>
        <taxon>Clostridia</taxon>
        <taxon>Eubacteriales</taxon>
        <taxon>Gemmiger</taxon>
    </lineage>
</organism>
<dbReference type="Gene3D" id="3.40.950.10">
    <property type="entry name" value="Fe-only Hydrogenase (Larger Subunit), Chain L, domain 3"/>
    <property type="match status" value="2"/>
</dbReference>
<dbReference type="OrthoDB" id="9798098at2"/>
<feature type="domain" description="4Fe-4S ferredoxin-type" evidence="4">
    <location>
        <begin position="114"/>
        <end position="144"/>
    </location>
</feature>
<dbReference type="InterPro" id="IPR017900">
    <property type="entry name" value="4Fe4S_Fe_S_CS"/>
</dbReference>
<dbReference type="Pfam" id="PF25160">
    <property type="entry name" value="LdpA_Fe-S-bd"/>
    <property type="match status" value="1"/>
</dbReference>
<keyword evidence="1" id="KW-0479">Metal-binding</keyword>
<dbReference type="GO" id="GO:0051536">
    <property type="term" value="F:iron-sulfur cluster binding"/>
    <property type="evidence" value="ECO:0007669"/>
    <property type="project" value="UniProtKB-KW"/>
</dbReference>
<name>A0A1T4WKS5_9FIRM</name>
<dbReference type="InterPro" id="IPR057431">
    <property type="entry name" value="LdpA_Fe-S-bd"/>
</dbReference>
<dbReference type="NCBIfam" id="TIGR04105">
    <property type="entry name" value="FeFe_hydrog_B1"/>
    <property type="match status" value="1"/>
</dbReference>
<reference evidence="5 6" key="1">
    <citation type="submission" date="2017-02" db="EMBL/GenBank/DDBJ databases">
        <authorList>
            <person name="Peterson S.W."/>
        </authorList>
    </citation>
    <scope>NUCLEOTIDE SEQUENCE [LARGE SCALE GENOMIC DNA]</scope>
    <source>
        <strain evidence="5 6">ATCC 27749</strain>
    </source>
</reference>
<dbReference type="GeneID" id="93337144"/>
<evidence type="ECO:0000256" key="2">
    <source>
        <dbReference type="ARBA" id="ARBA00023004"/>
    </source>
</evidence>
<accession>A0A1T4WKS5</accession>
<dbReference type="Gene3D" id="3.40.50.1780">
    <property type="match status" value="1"/>
</dbReference>
<dbReference type="InterPro" id="IPR050340">
    <property type="entry name" value="Cytosolic_Fe-S_CAF"/>
</dbReference>
<dbReference type="SUPFAM" id="SSF53920">
    <property type="entry name" value="Fe-only hydrogenase"/>
    <property type="match status" value="1"/>
</dbReference>
<dbReference type="EMBL" id="FUYF01000003">
    <property type="protein sequence ID" value="SKA77498.1"/>
    <property type="molecule type" value="Genomic_DNA"/>
</dbReference>
<dbReference type="InterPro" id="IPR017896">
    <property type="entry name" value="4Fe4S_Fe-S-bd"/>
</dbReference>
<evidence type="ECO:0000256" key="1">
    <source>
        <dbReference type="ARBA" id="ARBA00022723"/>
    </source>
</evidence>
<keyword evidence="2" id="KW-0408">Iron</keyword>
<keyword evidence="3" id="KW-0411">Iron-sulfur</keyword>
<dbReference type="SUPFAM" id="SSF54862">
    <property type="entry name" value="4Fe-4S ferredoxins"/>
    <property type="match status" value="1"/>
</dbReference>
<dbReference type="PROSITE" id="PS51379">
    <property type="entry name" value="4FE4S_FER_2"/>
    <property type="match status" value="3"/>
</dbReference>
<dbReference type="InterPro" id="IPR004108">
    <property type="entry name" value="Fe_hydrogenase_lsu_C"/>
</dbReference>
<evidence type="ECO:0000256" key="3">
    <source>
        <dbReference type="ARBA" id="ARBA00023014"/>
    </source>
</evidence>
<dbReference type="Gene3D" id="3.30.70.20">
    <property type="match status" value="2"/>
</dbReference>
<dbReference type="Proteomes" id="UP000190286">
    <property type="component" value="Unassembled WGS sequence"/>
</dbReference>
<dbReference type="InterPro" id="IPR009016">
    <property type="entry name" value="Fe_hydrogenase"/>
</dbReference>
<dbReference type="InterPro" id="IPR027631">
    <property type="entry name" value="Mono_FeFe_hydrog"/>
</dbReference>
<evidence type="ECO:0000313" key="5">
    <source>
        <dbReference type="EMBL" id="SKA77498.1"/>
    </source>
</evidence>
<dbReference type="STRING" id="745368.SAMN02745178_00654"/>
<protein>
    <submittedName>
        <fullName evidence="5">[FeFe] hydrogenase, group B1/B3</fullName>
    </submittedName>
</protein>
<dbReference type="GO" id="GO:0046872">
    <property type="term" value="F:metal ion binding"/>
    <property type="evidence" value="ECO:0007669"/>
    <property type="project" value="UniProtKB-KW"/>
</dbReference>
<proteinExistence type="predicted"/>
<gene>
    <name evidence="5" type="ORF">SAMN02745178_00654</name>
</gene>
<keyword evidence="6" id="KW-1185">Reference proteome</keyword>
<dbReference type="Pfam" id="PF12837">
    <property type="entry name" value="Fer4_6"/>
    <property type="match status" value="1"/>
</dbReference>
<dbReference type="AlphaFoldDB" id="A0A1T4WKS5"/>
<feature type="domain" description="4Fe-4S ferredoxin-type" evidence="4">
    <location>
        <begin position="145"/>
        <end position="174"/>
    </location>
</feature>